<keyword evidence="2" id="KW-0808">Transferase</keyword>
<dbReference type="EMBL" id="CP019894">
    <property type="protein sequence ID" value="ARB04972.1"/>
    <property type="molecule type" value="Genomic_DNA"/>
</dbReference>
<evidence type="ECO:0000313" key="1">
    <source>
        <dbReference type="EMBL" id="ARB04972.1"/>
    </source>
</evidence>
<proteinExistence type="predicted"/>
<sequence>MNYIESKLSLIGFIQEGIDYVLTKNSDSTKYEHLTLYDLFAGTGDSMFYSYVLTKHYIGNCGEISADNSILDELDGYTG</sequence>
<dbReference type="GO" id="GO:0004519">
    <property type="term" value="F:endonuclease activity"/>
    <property type="evidence" value="ECO:0007669"/>
    <property type="project" value="UniProtKB-KW"/>
</dbReference>
<keyword evidence="1" id="KW-0255">Endonuclease</keyword>
<reference evidence="2 4" key="2">
    <citation type="submission" date="2018-06" db="EMBL/GenBank/DDBJ databases">
        <authorList>
            <consortium name="Pathogen Informatics"/>
            <person name="Doyle S."/>
        </authorList>
    </citation>
    <scope>NUCLEOTIDE SEQUENCE [LARGE SCALE GENOMIC DNA]</scope>
    <source>
        <strain evidence="2 4">NCTC10616</strain>
    </source>
</reference>
<keyword evidence="2" id="KW-0489">Methyltransferase</keyword>
<organism evidence="2 4">
    <name type="scientific">Neisseria lactamica</name>
    <dbReference type="NCBI Taxonomy" id="486"/>
    <lineage>
        <taxon>Bacteria</taxon>
        <taxon>Pseudomonadati</taxon>
        <taxon>Pseudomonadota</taxon>
        <taxon>Betaproteobacteria</taxon>
        <taxon>Neisseriales</taxon>
        <taxon>Neisseriaceae</taxon>
        <taxon>Neisseria</taxon>
    </lineage>
</organism>
<evidence type="ECO:0000313" key="2">
    <source>
        <dbReference type="EMBL" id="SUA17226.1"/>
    </source>
</evidence>
<keyword evidence="1" id="KW-0378">Hydrolase</keyword>
<accession>A0A1V0DVA9</accession>
<evidence type="ECO:0000313" key="4">
    <source>
        <dbReference type="Proteomes" id="UP000254193"/>
    </source>
</evidence>
<dbReference type="GeneID" id="61224327"/>
<dbReference type="GO" id="GO:0032259">
    <property type="term" value="P:methylation"/>
    <property type="evidence" value="ECO:0007669"/>
    <property type="project" value="UniProtKB-KW"/>
</dbReference>
<keyword evidence="1" id="KW-0540">Nuclease</keyword>
<reference evidence="1 3" key="1">
    <citation type="submission" date="2017-03" db="EMBL/GenBank/DDBJ databases">
        <title>N. lactamica Y92-1009 whole genome sequence.</title>
        <authorList>
            <person name="Pandey A.K."/>
            <person name="Read R.C."/>
        </authorList>
    </citation>
    <scope>NUCLEOTIDE SEQUENCE [LARGE SCALE GENOMIC DNA]</scope>
    <source>
        <strain evidence="1 3">Y92-1009</strain>
    </source>
</reference>
<keyword evidence="4" id="KW-1185">Reference proteome</keyword>
<protein>
    <submittedName>
        <fullName evidence="2">Modification methylase</fullName>
        <ecNumber evidence="2">2.1.1.72</ecNumber>
    </submittedName>
    <submittedName>
        <fullName evidence="1">Restriction endonuclease</fullName>
    </submittedName>
</protein>
<dbReference type="Proteomes" id="UP000254193">
    <property type="component" value="Unassembled WGS sequence"/>
</dbReference>
<evidence type="ECO:0000313" key="3">
    <source>
        <dbReference type="Proteomes" id="UP000191249"/>
    </source>
</evidence>
<dbReference type="Proteomes" id="UP000191249">
    <property type="component" value="Chromosome"/>
</dbReference>
<dbReference type="RefSeq" id="WP_003710128.1">
    <property type="nucleotide sequence ID" value="NZ_CAUJPL010000001.1"/>
</dbReference>
<dbReference type="EMBL" id="UGRO01000002">
    <property type="protein sequence ID" value="SUA17226.1"/>
    <property type="molecule type" value="Genomic_DNA"/>
</dbReference>
<dbReference type="GO" id="GO:0009007">
    <property type="term" value="F:site-specific DNA-methyltransferase (adenine-specific) activity"/>
    <property type="evidence" value="ECO:0007669"/>
    <property type="project" value="UniProtKB-EC"/>
</dbReference>
<name>A0A1V0DVA9_NEILA</name>
<gene>
    <name evidence="2" type="primary">nlaIIIM_1</name>
    <name evidence="1" type="ORF">B2G52_08820</name>
    <name evidence="2" type="ORF">NCTC10616_00888</name>
</gene>
<dbReference type="AlphaFoldDB" id="A0A1V0DVA9"/>
<dbReference type="EC" id="2.1.1.72" evidence="2"/>